<dbReference type="SUPFAM" id="SSF48403">
    <property type="entry name" value="Ankyrin repeat"/>
    <property type="match status" value="1"/>
</dbReference>
<evidence type="ECO:0000259" key="3">
    <source>
        <dbReference type="Pfam" id="PF13962"/>
    </source>
</evidence>
<keyword evidence="4" id="KW-1185">Reference proteome</keyword>
<feature type="repeat" description="ANK" evidence="1">
    <location>
        <begin position="155"/>
        <end position="178"/>
    </location>
</feature>
<dbReference type="InterPro" id="IPR002110">
    <property type="entry name" value="Ankyrin_rpt"/>
</dbReference>
<dbReference type="InterPro" id="IPR036770">
    <property type="entry name" value="Ankyrin_rpt-contain_sf"/>
</dbReference>
<feature type="transmembrane region" description="Helical" evidence="2">
    <location>
        <begin position="528"/>
        <end position="547"/>
    </location>
</feature>
<feature type="transmembrane region" description="Helical" evidence="2">
    <location>
        <begin position="568"/>
        <end position="594"/>
    </location>
</feature>
<organism evidence="4 5">
    <name type="scientific">Ziziphus jujuba</name>
    <name type="common">Chinese jujube</name>
    <name type="synonym">Ziziphus sativa</name>
    <dbReference type="NCBI Taxonomy" id="326968"/>
    <lineage>
        <taxon>Eukaryota</taxon>
        <taxon>Viridiplantae</taxon>
        <taxon>Streptophyta</taxon>
        <taxon>Embryophyta</taxon>
        <taxon>Tracheophyta</taxon>
        <taxon>Spermatophyta</taxon>
        <taxon>Magnoliopsida</taxon>
        <taxon>eudicotyledons</taxon>
        <taxon>Gunneridae</taxon>
        <taxon>Pentapetalae</taxon>
        <taxon>rosids</taxon>
        <taxon>fabids</taxon>
        <taxon>Rosales</taxon>
        <taxon>Rhamnaceae</taxon>
        <taxon>Paliureae</taxon>
        <taxon>Ziziphus</taxon>
    </lineage>
</organism>
<keyword evidence="2" id="KW-0472">Membrane</keyword>
<dbReference type="Pfam" id="PF13962">
    <property type="entry name" value="PGG"/>
    <property type="match status" value="1"/>
</dbReference>
<evidence type="ECO:0000313" key="5">
    <source>
        <dbReference type="RefSeq" id="XP_048326672.2"/>
    </source>
</evidence>
<sequence>MGVIPIPSSGIVPQVLKNNLENLKEWSIRLRTYLMTQDVWDVMEPTPTFVDVRDVAVEMAWKRKNATALHAIYISCGPRAFSAIQYIPEAKGGWDKLAELEPQPKLEIAERILSRNDGTEQYKELYKAVRKGDLSKINQFITENPDAVSANITCTKRTALHVAAMVGHLSIVKMLVQKMPKEDLVLLTDEDGFTALAAAITCNAKQSIAECMVHKNKELLKTKAYGMLPAALAFRYCHKKMGRYLYTITPPDYLLQHRPESATIICNAIYAHSFDVASDLLSKCKELAVTPDKDGVRLVYALANHPSAFKSGRRLKFWQECLHRCIRIDSTFPIKSGIKDVYDMKKVHIQNLKFICCMANMIQDLDLNLDQMEEHCINEALFQAVERGNVEFVKSMLKANPDLVETLDQSYRNIFMLAIQFRQPKIFSLIYNSNSKLSATSALDIQKNNMLHSAAYLAPPDVLNSIPGAALQLQNELQWFQEVMSIVPPWALHHRNNQGMTPGEIFNQEHKELVPQGEKWMKDTAKSYTAVGALIVTITFAAASTVPGGNLDSGYLQEDFLVSLPRRLMIGLFALFFSIVSMMVAFSATLLIVFGDNYPWISIPVTCLASIPVTLFVFLQFPLLADIFSSTCGRGMFDKKVRI</sequence>
<dbReference type="PROSITE" id="PS50088">
    <property type="entry name" value="ANK_REPEAT"/>
    <property type="match status" value="1"/>
</dbReference>
<dbReference type="PROSITE" id="PS50297">
    <property type="entry name" value="ANK_REP_REGION"/>
    <property type="match status" value="1"/>
</dbReference>
<evidence type="ECO:0000313" key="4">
    <source>
        <dbReference type="Proteomes" id="UP001652623"/>
    </source>
</evidence>
<gene>
    <name evidence="5" type="primary">LOC125421521</name>
</gene>
<dbReference type="PANTHER" id="PTHR24177:SF329">
    <property type="entry name" value="ANKYRIN REPEAT PROTEIN"/>
    <property type="match status" value="1"/>
</dbReference>
<proteinExistence type="predicted"/>
<feature type="transmembrane region" description="Helical" evidence="2">
    <location>
        <begin position="600"/>
        <end position="619"/>
    </location>
</feature>
<keyword evidence="2" id="KW-1133">Transmembrane helix</keyword>
<dbReference type="InterPro" id="IPR026961">
    <property type="entry name" value="PGG_dom"/>
</dbReference>
<evidence type="ECO:0000256" key="1">
    <source>
        <dbReference type="PROSITE-ProRule" id="PRU00023"/>
    </source>
</evidence>
<reference evidence="5" key="1">
    <citation type="submission" date="2025-08" db="UniProtKB">
        <authorList>
            <consortium name="RefSeq"/>
        </authorList>
    </citation>
    <scope>IDENTIFICATION</scope>
    <source>
        <tissue evidence="5">Seedling</tissue>
    </source>
</reference>
<keyword evidence="2" id="KW-0812">Transmembrane</keyword>
<evidence type="ECO:0000256" key="2">
    <source>
        <dbReference type="SAM" id="Phobius"/>
    </source>
</evidence>
<dbReference type="Proteomes" id="UP001652623">
    <property type="component" value="Chromosome 8"/>
</dbReference>
<feature type="domain" description="PGG" evidence="3">
    <location>
        <begin position="518"/>
        <end position="552"/>
    </location>
</feature>
<dbReference type="SMART" id="SM00248">
    <property type="entry name" value="ANK"/>
    <property type="match status" value="4"/>
</dbReference>
<accession>A0ABM3IEL7</accession>
<name>A0ABM3IEL7_ZIZJJ</name>
<dbReference type="GeneID" id="125421521"/>
<dbReference type="RefSeq" id="XP_048326672.2">
    <property type="nucleotide sequence ID" value="XM_048470715.2"/>
</dbReference>
<protein>
    <submittedName>
        <fullName evidence="5">Uncharacterized protein LOC125421521</fullName>
    </submittedName>
</protein>
<dbReference type="PANTHER" id="PTHR24177">
    <property type="entry name" value="CASKIN"/>
    <property type="match status" value="1"/>
</dbReference>
<keyword evidence="1" id="KW-0040">ANK repeat</keyword>
<dbReference type="Gene3D" id="1.25.40.20">
    <property type="entry name" value="Ankyrin repeat-containing domain"/>
    <property type="match status" value="2"/>
</dbReference>
<dbReference type="Pfam" id="PF12796">
    <property type="entry name" value="Ank_2"/>
    <property type="match status" value="1"/>
</dbReference>